<evidence type="ECO:0000313" key="2">
    <source>
        <dbReference type="Proteomes" id="UP000516647"/>
    </source>
</evidence>
<proteinExistence type="predicted"/>
<keyword evidence="2" id="KW-1185">Reference proteome</keyword>
<accession>A0A7L7SU30</accession>
<dbReference type="Proteomes" id="UP000516647">
    <property type="component" value="Segment"/>
</dbReference>
<reference evidence="1 2" key="1">
    <citation type="submission" date="2020-08" db="EMBL/GenBank/DDBJ databases">
        <authorList>
            <person name="Canfield G.S."/>
            <person name="Duerkop B.A."/>
        </authorList>
    </citation>
    <scope>NUCLEOTIDE SEQUENCE [LARGE SCALE GENOMIC DNA]</scope>
</reference>
<dbReference type="EMBL" id="MT939241">
    <property type="protein sequence ID" value="QOC57544.1"/>
    <property type="molecule type" value="Genomic_DNA"/>
</dbReference>
<evidence type="ECO:0000313" key="1">
    <source>
        <dbReference type="EMBL" id="QOC57544.1"/>
    </source>
</evidence>
<protein>
    <submittedName>
        <fullName evidence="1">Uncharacterized protein</fullName>
    </submittedName>
</protein>
<organism evidence="1 2">
    <name type="scientific">Enterococcus phage 9183</name>
    <dbReference type="NCBI Taxonomy" id="2763102"/>
    <lineage>
        <taxon>Viruses</taxon>
        <taxon>Duplodnaviria</taxon>
        <taxon>Heunggongvirae</taxon>
        <taxon>Uroviricota</taxon>
        <taxon>Caudoviricetes</taxon>
        <taxon>Andrewesvirinae</taxon>
        <taxon>Denvervirus</taxon>
        <taxon>Denvervirus dv9183</taxon>
    </lineage>
</organism>
<name>A0A7L7SU30_9CAUD</name>
<gene>
    <name evidence="1" type="ORF">phi9183_ORF051</name>
</gene>
<sequence>MHIEMYIFDQCFVDHANYLETRVGEGYKVYQFQQSGGNPPFSPIYSIKFRKLLKYKWYNNFHGWLFKYRRKRFVEKELGRKYVG</sequence>